<dbReference type="SUPFAM" id="SSF82185">
    <property type="entry name" value="Histone H3 K4-specific methyltransferase SET7/9 N-terminal domain"/>
    <property type="match status" value="1"/>
</dbReference>
<dbReference type="AlphaFoldDB" id="A0A1H1V2G2"/>
<proteinExistence type="predicted"/>
<evidence type="ECO:0000256" key="1">
    <source>
        <dbReference type="SAM" id="SignalP"/>
    </source>
</evidence>
<feature type="signal peptide" evidence="1">
    <location>
        <begin position="1"/>
        <end position="19"/>
    </location>
</feature>
<name>A0A1H1V2G2_MUCMA</name>
<protein>
    <submittedName>
        <fullName evidence="2">Antitoxin component YwqK of the YwqJK toxin-antitoxin module</fullName>
    </submittedName>
</protein>
<dbReference type="RefSeq" id="WP_091371431.1">
    <property type="nucleotide sequence ID" value="NZ_LT629740.1"/>
</dbReference>
<dbReference type="OrthoDB" id="7342920at2"/>
<evidence type="ECO:0000313" key="3">
    <source>
        <dbReference type="Proteomes" id="UP000199679"/>
    </source>
</evidence>
<dbReference type="EMBL" id="LT629740">
    <property type="protein sequence ID" value="SDS78954.1"/>
    <property type="molecule type" value="Genomic_DNA"/>
</dbReference>
<keyword evidence="3" id="KW-1185">Reference proteome</keyword>
<organism evidence="2 3">
    <name type="scientific">Mucilaginibacter mallensis</name>
    <dbReference type="NCBI Taxonomy" id="652787"/>
    <lineage>
        <taxon>Bacteria</taxon>
        <taxon>Pseudomonadati</taxon>
        <taxon>Bacteroidota</taxon>
        <taxon>Sphingobacteriia</taxon>
        <taxon>Sphingobacteriales</taxon>
        <taxon>Sphingobacteriaceae</taxon>
        <taxon>Mucilaginibacter</taxon>
    </lineage>
</organism>
<dbReference type="Gene3D" id="3.30.1150.10">
    <property type="match status" value="1"/>
</dbReference>
<dbReference type="Gene3D" id="3.90.930.1">
    <property type="match status" value="1"/>
</dbReference>
<keyword evidence="1" id="KW-0732">Signal</keyword>
<evidence type="ECO:0000313" key="2">
    <source>
        <dbReference type="EMBL" id="SDS78954.1"/>
    </source>
</evidence>
<gene>
    <name evidence="2" type="ORF">SAMN05216490_1817</name>
</gene>
<feature type="chain" id="PRO_5009262840" evidence="1">
    <location>
        <begin position="20"/>
        <end position="306"/>
    </location>
</feature>
<dbReference type="STRING" id="652787.SAMN05216490_1817"/>
<accession>A0A1H1V2G2</accession>
<reference evidence="2 3" key="1">
    <citation type="submission" date="2016-10" db="EMBL/GenBank/DDBJ databases">
        <authorList>
            <person name="de Groot N.N."/>
        </authorList>
    </citation>
    <scope>NUCLEOTIDE SEQUENCE [LARGE SCALE GENOMIC DNA]</scope>
    <source>
        <strain evidence="2 3">MP1X4</strain>
    </source>
</reference>
<dbReference type="Proteomes" id="UP000199679">
    <property type="component" value="Chromosome I"/>
</dbReference>
<sequence length="306" mass="34372">MKKHIYLLAFLMISHQLFAQTKKVYVTKSGSYTANSDKAVSYLLVQQLNGDSAYLARQYNMNNSLMVKGTYKDAALTIPNGKFVYYNTENNSYVSAVGYFVNGKRTGNWSEFAPNGQTTLEYSYENNILTGTYKTYDANSGIRGEGNMVNGKLAGDFKWYNNDGLLVAGAVLENGKIVKKTEYMKDAKESMNLHAYVEQKLKKYSSVLYDSQFTVKYDISKDGKITNPQIVSGYNPEINAAILNALSNLNAYRPATYNNAAIDQKTSETFNVYNTMNMASNYRLNHPIRICSITPPMHNFNSTTSM</sequence>